<dbReference type="EMBL" id="ML996087">
    <property type="protein sequence ID" value="KAF2151565.1"/>
    <property type="molecule type" value="Genomic_DNA"/>
</dbReference>
<keyword evidence="6 8" id="KW-0645">Protease</keyword>
<dbReference type="InterPro" id="IPR005944">
    <property type="entry name" value="Pro_iminopeptidase"/>
</dbReference>
<evidence type="ECO:0000256" key="2">
    <source>
        <dbReference type="ARBA" id="ARBA00004496"/>
    </source>
</evidence>
<dbReference type="GO" id="GO:0006508">
    <property type="term" value="P:proteolysis"/>
    <property type="evidence" value="ECO:0007669"/>
    <property type="project" value="UniProtKB-KW"/>
</dbReference>
<accession>A0A9P4IZX6</accession>
<organism evidence="12 13">
    <name type="scientific">Myriangium duriaei CBS 260.36</name>
    <dbReference type="NCBI Taxonomy" id="1168546"/>
    <lineage>
        <taxon>Eukaryota</taxon>
        <taxon>Fungi</taxon>
        <taxon>Dikarya</taxon>
        <taxon>Ascomycota</taxon>
        <taxon>Pezizomycotina</taxon>
        <taxon>Dothideomycetes</taxon>
        <taxon>Dothideomycetidae</taxon>
        <taxon>Myriangiales</taxon>
        <taxon>Myriangiaceae</taxon>
        <taxon>Myriangium</taxon>
    </lineage>
</organism>
<dbReference type="Proteomes" id="UP000799439">
    <property type="component" value="Unassembled WGS sequence"/>
</dbReference>
<evidence type="ECO:0000256" key="4">
    <source>
        <dbReference type="ARBA" id="ARBA00022438"/>
    </source>
</evidence>
<dbReference type="NCBIfam" id="TIGR01249">
    <property type="entry name" value="pro_imino_pep_1"/>
    <property type="match status" value="1"/>
</dbReference>
<proteinExistence type="inferred from homology"/>
<keyword evidence="7 8" id="KW-0378">Hydrolase</keyword>
<keyword evidence="4 8" id="KW-0031">Aminopeptidase</keyword>
<gene>
    <name evidence="12" type="ORF">K461DRAFT_279060</name>
</gene>
<comment type="similarity">
    <text evidence="3 8 10">Belongs to the peptidase S33 family.</text>
</comment>
<evidence type="ECO:0000256" key="10">
    <source>
        <dbReference type="RuleBase" id="RU003421"/>
    </source>
</evidence>
<keyword evidence="5 8" id="KW-0963">Cytoplasm</keyword>
<evidence type="ECO:0000313" key="13">
    <source>
        <dbReference type="Proteomes" id="UP000799439"/>
    </source>
</evidence>
<dbReference type="InterPro" id="IPR029058">
    <property type="entry name" value="AB_hydrolase_fold"/>
</dbReference>
<dbReference type="GO" id="GO:0005737">
    <property type="term" value="C:cytoplasm"/>
    <property type="evidence" value="ECO:0007669"/>
    <property type="project" value="UniProtKB-SubCell"/>
</dbReference>
<feature type="active site" evidence="9">
    <location>
        <position position="273"/>
    </location>
</feature>
<dbReference type="Gene3D" id="3.40.50.1820">
    <property type="entry name" value="alpha/beta hydrolase"/>
    <property type="match status" value="1"/>
</dbReference>
<evidence type="ECO:0000256" key="3">
    <source>
        <dbReference type="ARBA" id="ARBA00010088"/>
    </source>
</evidence>
<dbReference type="EC" id="3.4.11.5" evidence="8 10"/>
<evidence type="ECO:0000256" key="5">
    <source>
        <dbReference type="ARBA" id="ARBA00022490"/>
    </source>
</evidence>
<dbReference type="InterPro" id="IPR000073">
    <property type="entry name" value="AB_hydrolase_1"/>
</dbReference>
<dbReference type="GO" id="GO:0004177">
    <property type="term" value="F:aminopeptidase activity"/>
    <property type="evidence" value="ECO:0007669"/>
    <property type="project" value="UniProtKB-UniRule"/>
</dbReference>
<dbReference type="InterPro" id="IPR002410">
    <property type="entry name" value="Peptidase_S33"/>
</dbReference>
<dbReference type="PRINTS" id="PR00793">
    <property type="entry name" value="PROAMNOPTASE"/>
</dbReference>
<dbReference type="PANTHER" id="PTHR43722">
    <property type="entry name" value="PROLINE IMINOPEPTIDASE"/>
    <property type="match status" value="1"/>
</dbReference>
<keyword evidence="13" id="KW-1185">Reference proteome</keyword>
<dbReference type="AlphaFoldDB" id="A0A9P4IZX6"/>
<sequence length="325" mass="36670">MASGFLTGYKHRKPFDYGYIAVEPPHELYYERYGSISGKPVVFLHGGPGSNISTDNASFFDPKAYHIILFNQRGAGRSKPLAEVQANTILDLIGDIELLKRHFEIKKWHMVFGGSWGSTLALAYAQTYPTSVGSLVLRGVLLGTKEELDSIHSSTMCKSFFPDAYESWLKFLPTEHRVDPHAAYYNIMMSDDMSLRRAAARAWNKRELSMSQIDETTEIFSMLEDEDWSLAHAKLELHYFHDNLFLEPGQLLLERNIKATEHIPTSIVHGRNDILCPPAAAWSLHKALPNSKLFLIPGAGHSANEPATKSKLVEVCDEFRRLLMT</sequence>
<dbReference type="SUPFAM" id="SSF53474">
    <property type="entry name" value="alpha/beta-Hydrolases"/>
    <property type="match status" value="1"/>
</dbReference>
<comment type="catalytic activity">
    <reaction evidence="1 8 10">
        <text>Release of N-terminal proline from a peptide.</text>
        <dbReference type="EC" id="3.4.11.5"/>
    </reaction>
</comment>
<feature type="active site" description="Nucleophile" evidence="9">
    <location>
        <position position="115"/>
    </location>
</feature>
<name>A0A9P4IZX6_9PEZI</name>
<evidence type="ECO:0000256" key="6">
    <source>
        <dbReference type="ARBA" id="ARBA00022670"/>
    </source>
</evidence>
<dbReference type="PIRSF" id="PIRSF006431">
    <property type="entry name" value="Pept_S33"/>
    <property type="match status" value="1"/>
</dbReference>
<reference evidence="12" key="1">
    <citation type="journal article" date="2020" name="Stud. Mycol.">
        <title>101 Dothideomycetes genomes: a test case for predicting lifestyles and emergence of pathogens.</title>
        <authorList>
            <person name="Haridas S."/>
            <person name="Albert R."/>
            <person name="Binder M."/>
            <person name="Bloem J."/>
            <person name="Labutti K."/>
            <person name="Salamov A."/>
            <person name="Andreopoulos B."/>
            <person name="Baker S."/>
            <person name="Barry K."/>
            <person name="Bills G."/>
            <person name="Bluhm B."/>
            <person name="Cannon C."/>
            <person name="Castanera R."/>
            <person name="Culley D."/>
            <person name="Daum C."/>
            <person name="Ezra D."/>
            <person name="Gonzalez J."/>
            <person name="Henrissat B."/>
            <person name="Kuo A."/>
            <person name="Liang C."/>
            <person name="Lipzen A."/>
            <person name="Lutzoni F."/>
            <person name="Magnuson J."/>
            <person name="Mondo S."/>
            <person name="Nolan M."/>
            <person name="Ohm R."/>
            <person name="Pangilinan J."/>
            <person name="Park H.-J."/>
            <person name="Ramirez L."/>
            <person name="Alfaro M."/>
            <person name="Sun H."/>
            <person name="Tritt A."/>
            <person name="Yoshinaga Y."/>
            <person name="Zwiers L.-H."/>
            <person name="Turgeon B."/>
            <person name="Goodwin S."/>
            <person name="Spatafora J."/>
            <person name="Crous P."/>
            <person name="Grigoriev I."/>
        </authorList>
    </citation>
    <scope>NUCLEOTIDE SEQUENCE</scope>
    <source>
        <strain evidence="12">CBS 260.36</strain>
    </source>
</reference>
<comment type="caution">
    <text evidence="12">The sequence shown here is derived from an EMBL/GenBank/DDBJ whole genome shotgun (WGS) entry which is preliminary data.</text>
</comment>
<evidence type="ECO:0000259" key="11">
    <source>
        <dbReference type="Pfam" id="PF00561"/>
    </source>
</evidence>
<dbReference type="PANTHER" id="PTHR43722:SF1">
    <property type="entry name" value="PROLINE IMINOPEPTIDASE"/>
    <property type="match status" value="1"/>
</dbReference>
<evidence type="ECO:0000313" key="12">
    <source>
        <dbReference type="EMBL" id="KAF2151565.1"/>
    </source>
</evidence>
<feature type="active site" description="Proton donor" evidence="9">
    <location>
        <position position="301"/>
    </location>
</feature>
<comment type="subcellular location">
    <subcellularLocation>
        <location evidence="2 8">Cytoplasm</location>
    </subcellularLocation>
</comment>
<evidence type="ECO:0000256" key="9">
    <source>
        <dbReference type="PIRSR" id="PIRSR006431-1"/>
    </source>
</evidence>
<dbReference type="OrthoDB" id="10249433at2759"/>
<evidence type="ECO:0000256" key="8">
    <source>
        <dbReference type="PIRNR" id="PIRNR006431"/>
    </source>
</evidence>
<evidence type="ECO:0000256" key="1">
    <source>
        <dbReference type="ARBA" id="ARBA00001585"/>
    </source>
</evidence>
<dbReference type="Pfam" id="PF00561">
    <property type="entry name" value="Abhydrolase_1"/>
    <property type="match status" value="1"/>
</dbReference>
<evidence type="ECO:0000256" key="7">
    <source>
        <dbReference type="ARBA" id="ARBA00022801"/>
    </source>
</evidence>
<feature type="domain" description="AB hydrolase-1" evidence="11">
    <location>
        <begin position="39"/>
        <end position="305"/>
    </location>
</feature>
<protein>
    <recommendedName>
        <fullName evidence="8 10">Proline iminopeptidase</fullName>
        <shortName evidence="8">PIP</shortName>
        <ecNumber evidence="8 10">3.4.11.5</ecNumber>
    </recommendedName>
    <alternativeName>
        <fullName evidence="8">Prolyl aminopeptidase</fullName>
    </alternativeName>
</protein>